<sequence length="132" mass="15040">MSYTHSGTLFRTSSGRIPANQQEEFEHLPDSQSENISFVTARSSDIPFDNPPTYQEALLHQERIRSLEGSIQTSNNQIRSLENLVQTSNNQITSLKNLNQTLSNNIKELKETTTNVNRLVIDNINFTFLLSR</sequence>
<comment type="caution">
    <text evidence="2">The sequence shown here is derived from an EMBL/GenBank/DDBJ whole genome shotgun (WGS) entry which is preliminary data.</text>
</comment>
<evidence type="ECO:0000313" key="2">
    <source>
        <dbReference type="EMBL" id="RIB06664.1"/>
    </source>
</evidence>
<accession>A0A397U925</accession>
<dbReference type="Proteomes" id="UP000266673">
    <property type="component" value="Unassembled WGS sequence"/>
</dbReference>
<feature type="coiled-coil region" evidence="1">
    <location>
        <begin position="64"/>
        <end position="119"/>
    </location>
</feature>
<dbReference type="Gene3D" id="1.20.5.340">
    <property type="match status" value="1"/>
</dbReference>
<keyword evidence="3" id="KW-1185">Reference proteome</keyword>
<proteinExistence type="predicted"/>
<evidence type="ECO:0000256" key="1">
    <source>
        <dbReference type="SAM" id="Coils"/>
    </source>
</evidence>
<keyword evidence="1" id="KW-0175">Coiled coil</keyword>
<gene>
    <name evidence="2" type="ORF">C2G38_2046621</name>
</gene>
<dbReference type="OrthoDB" id="2489473at2759"/>
<name>A0A397U925_9GLOM</name>
<evidence type="ECO:0000313" key="3">
    <source>
        <dbReference type="Proteomes" id="UP000266673"/>
    </source>
</evidence>
<organism evidence="2 3">
    <name type="scientific">Gigaspora rosea</name>
    <dbReference type="NCBI Taxonomy" id="44941"/>
    <lineage>
        <taxon>Eukaryota</taxon>
        <taxon>Fungi</taxon>
        <taxon>Fungi incertae sedis</taxon>
        <taxon>Mucoromycota</taxon>
        <taxon>Glomeromycotina</taxon>
        <taxon>Glomeromycetes</taxon>
        <taxon>Diversisporales</taxon>
        <taxon>Gigasporaceae</taxon>
        <taxon>Gigaspora</taxon>
    </lineage>
</organism>
<dbReference type="EMBL" id="QKWP01001781">
    <property type="protein sequence ID" value="RIB06664.1"/>
    <property type="molecule type" value="Genomic_DNA"/>
</dbReference>
<reference evidence="2 3" key="1">
    <citation type="submission" date="2018-06" db="EMBL/GenBank/DDBJ databases">
        <title>Comparative genomics reveals the genomic features of Rhizophagus irregularis, R. cerebriforme, R. diaphanum and Gigaspora rosea, and their symbiotic lifestyle signature.</title>
        <authorList>
            <person name="Morin E."/>
            <person name="San Clemente H."/>
            <person name="Chen E.C.H."/>
            <person name="De La Providencia I."/>
            <person name="Hainaut M."/>
            <person name="Kuo A."/>
            <person name="Kohler A."/>
            <person name="Murat C."/>
            <person name="Tang N."/>
            <person name="Roy S."/>
            <person name="Loubradou J."/>
            <person name="Henrissat B."/>
            <person name="Grigoriev I.V."/>
            <person name="Corradi N."/>
            <person name="Roux C."/>
            <person name="Martin F.M."/>
        </authorList>
    </citation>
    <scope>NUCLEOTIDE SEQUENCE [LARGE SCALE GENOMIC DNA]</scope>
    <source>
        <strain evidence="2 3">DAOM 194757</strain>
    </source>
</reference>
<protein>
    <submittedName>
        <fullName evidence="2">Uncharacterized protein</fullName>
    </submittedName>
</protein>
<dbReference type="AlphaFoldDB" id="A0A397U925"/>